<dbReference type="InterPro" id="IPR003394">
    <property type="entry name" value="Porin_opacity"/>
</dbReference>
<evidence type="ECO:0000313" key="5">
    <source>
        <dbReference type="Proteomes" id="UP000254033"/>
    </source>
</evidence>
<name>A0A378IU93_9GAMM</name>
<feature type="domain" description="Porin opacity type" evidence="3">
    <location>
        <begin position="137"/>
        <end position="246"/>
    </location>
</feature>
<dbReference type="GO" id="GO:0015288">
    <property type="term" value="F:porin activity"/>
    <property type="evidence" value="ECO:0007669"/>
    <property type="project" value="InterPro"/>
</dbReference>
<accession>A0A378IU93</accession>
<feature type="signal peptide" evidence="2">
    <location>
        <begin position="1"/>
        <end position="22"/>
    </location>
</feature>
<evidence type="ECO:0000313" key="4">
    <source>
        <dbReference type="EMBL" id="STX38798.1"/>
    </source>
</evidence>
<dbReference type="EMBL" id="UGNY01000001">
    <property type="protein sequence ID" value="STX38798.1"/>
    <property type="molecule type" value="Genomic_DNA"/>
</dbReference>
<proteinExistence type="inferred from homology"/>
<evidence type="ECO:0000259" key="3">
    <source>
        <dbReference type="Pfam" id="PF02462"/>
    </source>
</evidence>
<reference evidence="4 5" key="1">
    <citation type="submission" date="2018-06" db="EMBL/GenBank/DDBJ databases">
        <authorList>
            <consortium name="Pathogen Informatics"/>
            <person name="Doyle S."/>
        </authorList>
    </citation>
    <scope>NUCLEOTIDE SEQUENCE [LARGE SCALE GENOMIC DNA]</scope>
    <source>
        <strain evidence="4 5">NCTC11978</strain>
    </source>
</reference>
<organism evidence="4 5">
    <name type="scientific">Legionella feeleii</name>
    <dbReference type="NCBI Taxonomy" id="453"/>
    <lineage>
        <taxon>Bacteria</taxon>
        <taxon>Pseudomonadati</taxon>
        <taxon>Pseudomonadota</taxon>
        <taxon>Gammaproteobacteria</taxon>
        <taxon>Legionellales</taxon>
        <taxon>Legionellaceae</taxon>
        <taxon>Legionella</taxon>
    </lineage>
</organism>
<dbReference type="InterPro" id="IPR011250">
    <property type="entry name" value="OMP/PagP_B-barrel"/>
</dbReference>
<gene>
    <name evidence="4" type="ORF">NCTC11978_01987</name>
</gene>
<dbReference type="AlphaFoldDB" id="A0A378IU93"/>
<dbReference type="GO" id="GO:0009279">
    <property type="term" value="C:cell outer membrane"/>
    <property type="evidence" value="ECO:0007669"/>
    <property type="project" value="UniProtKB-ARBA"/>
</dbReference>
<comment type="similarity">
    <text evidence="1">Belongs to the opacity porin family.</text>
</comment>
<feature type="chain" id="PRO_5016682217" evidence="2">
    <location>
        <begin position="23"/>
        <end position="265"/>
    </location>
</feature>
<dbReference type="Proteomes" id="UP000254033">
    <property type="component" value="Unassembled WGS sequence"/>
</dbReference>
<dbReference type="Pfam" id="PF02462">
    <property type="entry name" value="Opacity"/>
    <property type="match status" value="1"/>
</dbReference>
<dbReference type="SUPFAM" id="SSF56925">
    <property type="entry name" value="OMPA-like"/>
    <property type="match status" value="1"/>
</dbReference>
<protein>
    <submittedName>
        <fullName evidence="4">Opacity protein and related surface antigens</fullName>
    </submittedName>
</protein>
<keyword evidence="2" id="KW-0732">Signal</keyword>
<dbReference type="RefSeq" id="WP_115175470.1">
    <property type="nucleotide sequence ID" value="NZ_UGNY01000001.1"/>
</dbReference>
<evidence type="ECO:0000256" key="1">
    <source>
        <dbReference type="ARBA" id="ARBA00009830"/>
    </source>
</evidence>
<evidence type="ECO:0000256" key="2">
    <source>
        <dbReference type="SAM" id="SignalP"/>
    </source>
</evidence>
<dbReference type="Gene3D" id="2.40.160.20">
    <property type="match status" value="1"/>
</dbReference>
<sequence>MISRLVAIPSSIFLWGAYTCCAAASSHASQALLDKDGLSTNHASYVFTLSAGPVWTQTPDTETFYLEPEVLRSYVPDNDRDTLAVGELFLGIQRPLYKTINGQIGLAFATTGNANFSGYIWESADPQFNNYVYGYRIQHSHIAIKGKLLTEGRVYLDKEYAFQPWIDASVGLGLNQARRYYSTPIIPEALPTPGFSSNSKASFTYTVGAGLQKELTSNWQIGIGYQFADWGKSRFGRAAGQSMNNGLTLNHVYTNGVLFNLTYLS</sequence>